<dbReference type="Pfam" id="PF00588">
    <property type="entry name" value="SpoU_methylase"/>
    <property type="match status" value="1"/>
</dbReference>
<dbReference type="PANTHER" id="PTHR46103">
    <property type="entry name" value="RRNA METHYLTRANSFERASE 1, MITOCHONDRIAL"/>
    <property type="match status" value="1"/>
</dbReference>
<organism evidence="11 12">
    <name type="scientific">Symbiochloris irregularis</name>
    <dbReference type="NCBI Taxonomy" id="706552"/>
    <lineage>
        <taxon>Eukaryota</taxon>
        <taxon>Viridiplantae</taxon>
        <taxon>Chlorophyta</taxon>
        <taxon>core chlorophytes</taxon>
        <taxon>Trebouxiophyceae</taxon>
        <taxon>Trebouxiales</taxon>
        <taxon>Trebouxiaceae</taxon>
        <taxon>Symbiochloris</taxon>
    </lineage>
</organism>
<keyword evidence="4" id="KW-0489">Methyltransferase</keyword>
<evidence type="ECO:0000256" key="9">
    <source>
        <dbReference type="ARBA" id="ARBA00034881"/>
    </source>
</evidence>
<dbReference type="GO" id="GO:0003723">
    <property type="term" value="F:RNA binding"/>
    <property type="evidence" value="ECO:0007669"/>
    <property type="project" value="InterPro"/>
</dbReference>
<dbReference type="InterPro" id="IPR029026">
    <property type="entry name" value="tRNA_m1G_MTases_N"/>
</dbReference>
<protein>
    <recommendedName>
        <fullName evidence="9">rRNA methyltransferase 1, mitochondrial</fullName>
    </recommendedName>
</protein>
<evidence type="ECO:0000259" key="10">
    <source>
        <dbReference type="SMART" id="SM00967"/>
    </source>
</evidence>
<dbReference type="GO" id="GO:0005739">
    <property type="term" value="C:mitochondrion"/>
    <property type="evidence" value="ECO:0007669"/>
    <property type="project" value="UniProtKB-SubCell"/>
</dbReference>
<evidence type="ECO:0000256" key="8">
    <source>
        <dbReference type="ARBA" id="ARBA00023128"/>
    </source>
</evidence>
<dbReference type="Pfam" id="PF08032">
    <property type="entry name" value="SpoU_sub_bind"/>
    <property type="match status" value="1"/>
</dbReference>
<evidence type="ECO:0000256" key="1">
    <source>
        <dbReference type="ARBA" id="ARBA00004173"/>
    </source>
</evidence>
<dbReference type="PANTHER" id="PTHR46103:SF1">
    <property type="entry name" value="RRNA METHYLTRANSFERASE 1, MITOCHONDRIAL"/>
    <property type="match status" value="1"/>
</dbReference>
<dbReference type="InterPro" id="IPR013123">
    <property type="entry name" value="SpoU_subst-bd"/>
</dbReference>
<comment type="similarity">
    <text evidence="2">Belongs to the class IV-like SAM-binding methyltransferase superfamily. RNA methyltransferase TrmH family.</text>
</comment>
<proteinExistence type="inferred from homology"/>
<dbReference type="GO" id="GO:0016435">
    <property type="term" value="F:rRNA (guanine) methyltransferase activity"/>
    <property type="evidence" value="ECO:0007669"/>
    <property type="project" value="TreeGrafter"/>
</dbReference>
<keyword evidence="5" id="KW-0808">Transferase</keyword>
<comment type="caution">
    <text evidence="11">The sequence shown here is derived from an EMBL/GenBank/DDBJ whole genome shotgun (WGS) entry which is preliminary data.</text>
</comment>
<evidence type="ECO:0000256" key="7">
    <source>
        <dbReference type="ARBA" id="ARBA00022946"/>
    </source>
</evidence>
<dbReference type="CDD" id="cd18105">
    <property type="entry name" value="SpoU-like_MRM1"/>
    <property type="match status" value="1"/>
</dbReference>
<keyword evidence="12" id="KW-1185">Reference proteome</keyword>
<dbReference type="Gene3D" id="3.40.1280.10">
    <property type="match status" value="1"/>
</dbReference>
<comment type="subcellular location">
    <subcellularLocation>
        <location evidence="1">Mitochondrion</location>
    </subcellularLocation>
</comment>
<dbReference type="SUPFAM" id="SSF75217">
    <property type="entry name" value="alpha/beta knot"/>
    <property type="match status" value="1"/>
</dbReference>
<dbReference type="InterPro" id="IPR029064">
    <property type="entry name" value="Ribosomal_eL30-like_sf"/>
</dbReference>
<dbReference type="Gene3D" id="3.30.1330.30">
    <property type="match status" value="1"/>
</dbReference>
<feature type="domain" description="RNA 2-O ribose methyltransferase substrate binding" evidence="10">
    <location>
        <begin position="49"/>
        <end position="131"/>
    </location>
</feature>
<keyword evidence="3" id="KW-0698">rRNA processing</keyword>
<name>A0AAW1P842_9CHLO</name>
<sequence>MGDRSKVAKAAGAAGMQAGAALHRIEAAGTTTGEDSNSRETAHRIQGEALYGVSPITAALAAGRRQLYTLYIQEGLEAGKRKDMGACQAAIAAAQALGVETCDVAKHDLNLACGDRPHQGLVLDCEPLRMDTLTALPVPRMQPGQPWPLWLALDEIQDPQNLGAILRSAHFLGASGVLCCAKNSAPLSPVVAKASAGALDAMTLYSCGSMPRFLTSAAEAGWTVVGADVHEGSTDLATFTLSSPTLLVLGSEGRGLRPLVRQACQQALRIGPPPPPQGSPGMSGVDSLNVSVAAGVMLHHLLHSRARAGVDSVGAQTGEEPSYNLSGSGVLPLDSVKTELAGVASEELGAIA</sequence>
<evidence type="ECO:0000256" key="5">
    <source>
        <dbReference type="ARBA" id="ARBA00022679"/>
    </source>
</evidence>
<gene>
    <name evidence="11" type="ORF">WJX73_010517</name>
</gene>
<dbReference type="AlphaFoldDB" id="A0AAW1P842"/>
<dbReference type="SUPFAM" id="SSF55315">
    <property type="entry name" value="L30e-like"/>
    <property type="match status" value="1"/>
</dbReference>
<dbReference type="InterPro" id="IPR001537">
    <property type="entry name" value="SpoU_MeTrfase"/>
</dbReference>
<dbReference type="SMART" id="SM00967">
    <property type="entry name" value="SpoU_sub_bind"/>
    <property type="match status" value="1"/>
</dbReference>
<dbReference type="Proteomes" id="UP001465755">
    <property type="component" value="Unassembled WGS sequence"/>
</dbReference>
<evidence type="ECO:0000256" key="2">
    <source>
        <dbReference type="ARBA" id="ARBA00007228"/>
    </source>
</evidence>
<dbReference type="InterPro" id="IPR047182">
    <property type="entry name" value="MRM1"/>
</dbReference>
<evidence type="ECO:0000313" key="12">
    <source>
        <dbReference type="Proteomes" id="UP001465755"/>
    </source>
</evidence>
<dbReference type="InterPro" id="IPR029028">
    <property type="entry name" value="Alpha/beta_knot_MTases"/>
</dbReference>
<keyword evidence="8" id="KW-0496">Mitochondrion</keyword>
<evidence type="ECO:0000256" key="4">
    <source>
        <dbReference type="ARBA" id="ARBA00022603"/>
    </source>
</evidence>
<keyword evidence="7" id="KW-0809">Transit peptide</keyword>
<dbReference type="EMBL" id="JALJOQ010000052">
    <property type="protein sequence ID" value="KAK9804188.1"/>
    <property type="molecule type" value="Genomic_DNA"/>
</dbReference>
<dbReference type="InterPro" id="IPR047261">
    <property type="entry name" value="MRM1_MeTrfase_dom"/>
</dbReference>
<evidence type="ECO:0000313" key="11">
    <source>
        <dbReference type="EMBL" id="KAK9804188.1"/>
    </source>
</evidence>
<evidence type="ECO:0000256" key="3">
    <source>
        <dbReference type="ARBA" id="ARBA00022552"/>
    </source>
</evidence>
<reference evidence="11 12" key="1">
    <citation type="journal article" date="2024" name="Nat. Commun.">
        <title>Phylogenomics reveals the evolutionary origins of lichenization in chlorophyte algae.</title>
        <authorList>
            <person name="Puginier C."/>
            <person name="Libourel C."/>
            <person name="Otte J."/>
            <person name="Skaloud P."/>
            <person name="Haon M."/>
            <person name="Grisel S."/>
            <person name="Petersen M."/>
            <person name="Berrin J.G."/>
            <person name="Delaux P.M."/>
            <person name="Dal Grande F."/>
            <person name="Keller J."/>
        </authorList>
    </citation>
    <scope>NUCLEOTIDE SEQUENCE [LARGE SCALE GENOMIC DNA]</scope>
    <source>
        <strain evidence="11 12">SAG 2036</strain>
    </source>
</reference>
<keyword evidence="6" id="KW-0949">S-adenosyl-L-methionine</keyword>
<evidence type="ECO:0000256" key="6">
    <source>
        <dbReference type="ARBA" id="ARBA00022691"/>
    </source>
</evidence>
<accession>A0AAW1P842</accession>